<evidence type="ECO:0000313" key="1">
    <source>
        <dbReference type="EMBL" id="RKF71567.1"/>
    </source>
</evidence>
<dbReference type="Gene3D" id="2.40.70.10">
    <property type="entry name" value="Acid Proteases"/>
    <property type="match status" value="1"/>
</dbReference>
<sequence length="116" mass="13148">MAWQTKAQKQIFDRRTLADKITIDTANGNTAFYREYASIQIGVGGIWRMIDAFVRSHNKNGHNQAIMLGLPWLHIVYAIIDVKNSSITVGDEEIGEESIIIETPHFTTSKYHTLTL</sequence>
<dbReference type="Proteomes" id="UP000285326">
    <property type="component" value="Unassembled WGS sequence"/>
</dbReference>
<protein>
    <submittedName>
        <fullName evidence="1">Uncharacterized protein</fullName>
    </submittedName>
</protein>
<evidence type="ECO:0000313" key="2">
    <source>
        <dbReference type="Proteomes" id="UP000285326"/>
    </source>
</evidence>
<reference evidence="1 2" key="1">
    <citation type="journal article" date="2018" name="BMC Genomics">
        <title>Comparative genome analyses reveal sequence features reflecting distinct modes of host-adaptation between dicot and monocot powdery mildew.</title>
        <authorList>
            <person name="Wu Y."/>
            <person name="Ma X."/>
            <person name="Pan Z."/>
            <person name="Kale S.D."/>
            <person name="Song Y."/>
            <person name="King H."/>
            <person name="Zhang Q."/>
            <person name="Presley C."/>
            <person name="Deng X."/>
            <person name="Wei C.I."/>
            <person name="Xiao S."/>
        </authorList>
    </citation>
    <scope>NUCLEOTIDE SEQUENCE [LARGE SCALE GENOMIC DNA]</scope>
    <source>
        <strain evidence="1">UMSG1</strain>
    </source>
</reference>
<comment type="caution">
    <text evidence="1">The sequence shown here is derived from an EMBL/GenBank/DDBJ whole genome shotgun (WGS) entry which is preliminary data.</text>
</comment>
<organism evidence="1 2">
    <name type="scientific">Golovinomyces cichoracearum</name>
    <dbReference type="NCBI Taxonomy" id="62708"/>
    <lineage>
        <taxon>Eukaryota</taxon>
        <taxon>Fungi</taxon>
        <taxon>Dikarya</taxon>
        <taxon>Ascomycota</taxon>
        <taxon>Pezizomycotina</taxon>
        <taxon>Leotiomycetes</taxon>
        <taxon>Erysiphales</taxon>
        <taxon>Erysiphaceae</taxon>
        <taxon>Golovinomyces</taxon>
    </lineage>
</organism>
<gene>
    <name evidence="1" type="ORF">GcM1_250003</name>
</gene>
<accession>A0A420IAM8</accession>
<dbReference type="EMBL" id="MCBS01025079">
    <property type="protein sequence ID" value="RKF71567.1"/>
    <property type="molecule type" value="Genomic_DNA"/>
</dbReference>
<name>A0A420IAM8_9PEZI</name>
<dbReference type="InterPro" id="IPR021109">
    <property type="entry name" value="Peptidase_aspartic_dom_sf"/>
</dbReference>
<dbReference type="AlphaFoldDB" id="A0A420IAM8"/>
<proteinExistence type="predicted"/>